<name>A0A8H7CGL4_9AGAR</name>
<dbReference type="EMBL" id="JACAZI010000026">
    <property type="protein sequence ID" value="KAF7334708.1"/>
    <property type="molecule type" value="Genomic_DNA"/>
</dbReference>
<dbReference type="InterPro" id="IPR000210">
    <property type="entry name" value="BTB/POZ_dom"/>
</dbReference>
<dbReference type="OrthoDB" id="3357985at2759"/>
<sequence>MSNESAPIRDAPAPFSGVSDPNSNGCPSDFILRSSDGVDFHVHREILKFSSDFYDDMFAIPGGDGDPNGLRRDGNPVLLMPEPEVVLLRLTSVRFRGRGIPLESGVGSGKEFELTGPEY</sequence>
<reference evidence="3" key="1">
    <citation type="submission" date="2020-05" db="EMBL/GenBank/DDBJ databases">
        <title>Mycena genomes resolve the evolution of fungal bioluminescence.</title>
        <authorList>
            <person name="Tsai I.J."/>
        </authorList>
    </citation>
    <scope>NUCLEOTIDE SEQUENCE</scope>
    <source>
        <strain evidence="3">CCC161011</strain>
    </source>
</reference>
<evidence type="ECO:0000313" key="3">
    <source>
        <dbReference type="EMBL" id="KAF7334708.1"/>
    </source>
</evidence>
<dbReference type="AlphaFoldDB" id="A0A8H7CGL4"/>
<comment type="caution">
    <text evidence="3">The sequence shown here is derived from an EMBL/GenBank/DDBJ whole genome shotgun (WGS) entry which is preliminary data.</text>
</comment>
<evidence type="ECO:0000313" key="4">
    <source>
        <dbReference type="Proteomes" id="UP000620124"/>
    </source>
</evidence>
<accession>A0A8H7CGL4</accession>
<dbReference type="Proteomes" id="UP000620124">
    <property type="component" value="Unassembled WGS sequence"/>
</dbReference>
<feature type="region of interest" description="Disordered" evidence="1">
    <location>
        <begin position="1"/>
        <end position="23"/>
    </location>
</feature>
<protein>
    <submittedName>
        <fullName evidence="3">BTB domain-containing protein</fullName>
    </submittedName>
</protein>
<organism evidence="3 4">
    <name type="scientific">Mycena venus</name>
    <dbReference type="NCBI Taxonomy" id="2733690"/>
    <lineage>
        <taxon>Eukaryota</taxon>
        <taxon>Fungi</taxon>
        <taxon>Dikarya</taxon>
        <taxon>Basidiomycota</taxon>
        <taxon>Agaricomycotina</taxon>
        <taxon>Agaricomycetes</taxon>
        <taxon>Agaricomycetidae</taxon>
        <taxon>Agaricales</taxon>
        <taxon>Marasmiineae</taxon>
        <taxon>Mycenaceae</taxon>
        <taxon>Mycena</taxon>
    </lineage>
</organism>
<proteinExistence type="predicted"/>
<evidence type="ECO:0000259" key="2">
    <source>
        <dbReference type="PROSITE" id="PS50097"/>
    </source>
</evidence>
<evidence type="ECO:0000256" key="1">
    <source>
        <dbReference type="SAM" id="MobiDB-lite"/>
    </source>
</evidence>
<feature type="domain" description="BTB" evidence="2">
    <location>
        <begin position="28"/>
        <end position="58"/>
    </location>
</feature>
<gene>
    <name evidence="3" type="ORF">MVEN_02301500</name>
</gene>
<keyword evidence="4" id="KW-1185">Reference proteome</keyword>
<dbReference type="PROSITE" id="PS50097">
    <property type="entry name" value="BTB"/>
    <property type="match status" value="1"/>
</dbReference>